<comment type="caution">
    <text evidence="1">The sequence shown here is derived from an EMBL/GenBank/DDBJ whole genome shotgun (WGS) entry which is preliminary data.</text>
</comment>
<evidence type="ECO:0000313" key="1">
    <source>
        <dbReference type="EMBL" id="RZF34368.1"/>
    </source>
</evidence>
<keyword evidence="2" id="KW-1185">Reference proteome</keyword>
<sequence length="337" mass="39447">MSKKVPELRSTGRIRRKKFPFRSIPEDEEKFCRTAYELCSYNPTYMMYIAQITREKATSLFNDYRNGWSKMSPTDPRKMRVQSLNEEASNLYQELIRLNENDIHILCRCAFGMVKLPEPYRCLGLAVGALAKALKISPNNPIANHYSGLIYVRYLKDNEEGMKYLKIAASLNVYGAHADLMRLEYSIDRKNYDPIPELTELLNKYKDNVGETNAQIASWYFFNKLDLNKAWQYLKEVTIDPAPRAHKSLFLRMNNPCDLFEVMFDEVKLTLAQQKYENEKEREALMAMGVELRQLCPDAHPSHYEHLKAAILNKSAQLVERELKPSFVHRRKRKRVD</sequence>
<dbReference type="InterPro" id="IPR011990">
    <property type="entry name" value="TPR-like_helical_dom_sf"/>
</dbReference>
<gene>
    <name evidence="1" type="ORF">LSTR_LSTR008907</name>
</gene>
<dbReference type="STRING" id="195883.A0A482WLM1"/>
<dbReference type="SMR" id="A0A482WLM1"/>
<dbReference type="EMBL" id="QKKF02031779">
    <property type="protein sequence ID" value="RZF34368.1"/>
    <property type="molecule type" value="Genomic_DNA"/>
</dbReference>
<dbReference type="Proteomes" id="UP000291343">
    <property type="component" value="Unassembled WGS sequence"/>
</dbReference>
<dbReference type="OrthoDB" id="8193717at2759"/>
<organism evidence="1 2">
    <name type="scientific">Laodelphax striatellus</name>
    <name type="common">Small brown planthopper</name>
    <name type="synonym">Delphax striatella</name>
    <dbReference type="NCBI Taxonomy" id="195883"/>
    <lineage>
        <taxon>Eukaryota</taxon>
        <taxon>Metazoa</taxon>
        <taxon>Ecdysozoa</taxon>
        <taxon>Arthropoda</taxon>
        <taxon>Hexapoda</taxon>
        <taxon>Insecta</taxon>
        <taxon>Pterygota</taxon>
        <taxon>Neoptera</taxon>
        <taxon>Paraneoptera</taxon>
        <taxon>Hemiptera</taxon>
        <taxon>Auchenorrhyncha</taxon>
        <taxon>Fulgoroidea</taxon>
        <taxon>Delphacidae</taxon>
        <taxon>Criomorphinae</taxon>
        <taxon>Laodelphax</taxon>
    </lineage>
</organism>
<reference evidence="1 2" key="1">
    <citation type="journal article" date="2017" name="Gigascience">
        <title>Genome sequence of the small brown planthopper, Laodelphax striatellus.</title>
        <authorList>
            <person name="Zhu J."/>
            <person name="Jiang F."/>
            <person name="Wang X."/>
            <person name="Yang P."/>
            <person name="Bao Y."/>
            <person name="Zhao W."/>
            <person name="Wang W."/>
            <person name="Lu H."/>
            <person name="Wang Q."/>
            <person name="Cui N."/>
            <person name="Li J."/>
            <person name="Chen X."/>
            <person name="Luo L."/>
            <person name="Yu J."/>
            <person name="Kang L."/>
            <person name="Cui F."/>
        </authorList>
    </citation>
    <scope>NUCLEOTIDE SEQUENCE [LARGE SCALE GENOMIC DNA]</scope>
    <source>
        <strain evidence="1">Lst14</strain>
    </source>
</reference>
<dbReference type="InParanoid" id="A0A482WLM1"/>
<dbReference type="SUPFAM" id="SSF81901">
    <property type="entry name" value="HCP-like"/>
    <property type="match status" value="1"/>
</dbReference>
<dbReference type="AlphaFoldDB" id="A0A482WLM1"/>
<name>A0A482WLM1_LAOST</name>
<dbReference type="Gene3D" id="1.25.40.10">
    <property type="entry name" value="Tetratricopeptide repeat domain"/>
    <property type="match status" value="1"/>
</dbReference>
<evidence type="ECO:0000313" key="2">
    <source>
        <dbReference type="Proteomes" id="UP000291343"/>
    </source>
</evidence>
<accession>A0A482WLM1</accession>
<protein>
    <submittedName>
        <fullName evidence="1">Uncharacterized protein</fullName>
    </submittedName>
</protein>
<proteinExistence type="predicted"/>